<dbReference type="EMBL" id="AWGA01000060">
    <property type="protein sequence ID" value="TEA26951.1"/>
    <property type="molecule type" value="Genomic_DNA"/>
</dbReference>
<evidence type="ECO:0000313" key="1">
    <source>
        <dbReference type="EMBL" id="TEA26951.1"/>
    </source>
</evidence>
<dbReference type="Pfam" id="PF02413">
    <property type="entry name" value="Caudo_TAP"/>
    <property type="match status" value="1"/>
</dbReference>
<dbReference type="PANTHER" id="PTHR34413:SF2">
    <property type="entry name" value="PROPHAGE TAIL FIBER ASSEMBLY PROTEIN HOMOLOG TFAE-RELATED"/>
    <property type="match status" value="1"/>
</dbReference>
<dbReference type="InterPro" id="IPR051220">
    <property type="entry name" value="TFA_Chaperone"/>
</dbReference>
<keyword evidence="2" id="KW-1185">Reference proteome</keyword>
<evidence type="ECO:0000313" key="2">
    <source>
        <dbReference type="Proteomes" id="UP000506160"/>
    </source>
</evidence>
<proteinExistence type="predicted"/>
<dbReference type="InterPro" id="IPR003458">
    <property type="entry name" value="Phage_T4_Gp38_tail_assem"/>
</dbReference>
<organism evidence="1 2">
    <name type="scientific">Candidatus Schmidhempelia bombi str. Bimp</name>
    <dbReference type="NCBI Taxonomy" id="1387197"/>
    <lineage>
        <taxon>Bacteria</taxon>
        <taxon>Pseudomonadati</taxon>
        <taxon>Pseudomonadota</taxon>
        <taxon>Gammaproteobacteria</taxon>
        <taxon>Orbales</taxon>
        <taxon>Orbaceae</taxon>
        <taxon>Candidatus Schmidhempelia</taxon>
    </lineage>
</organism>
<protein>
    <recommendedName>
        <fullName evidence="3">Tail fiber assembly protein</fullName>
    </recommendedName>
</protein>
<dbReference type="Proteomes" id="UP000506160">
    <property type="component" value="Unassembled WGS sequence"/>
</dbReference>
<gene>
    <name evidence="1" type="ORF">O970_06190</name>
</gene>
<evidence type="ECO:0008006" key="3">
    <source>
        <dbReference type="Google" id="ProtNLM"/>
    </source>
</evidence>
<name>A0AB94IC15_9GAMM</name>
<dbReference type="RefSeq" id="WP_024496256.1">
    <property type="nucleotide sequence ID" value="NZ_AWGA01000060.1"/>
</dbReference>
<sequence length="115" mass="13906">MKYFKDTLNKVYAYEDDIDIDKYVNNELIQIEEREALELSKTRMSQEDIITNNKNIKKLLIDEANQKIAILQDIINLEMQESNEDEQLKKWKKYRILLTRIDTDNIEIKWPEEPQ</sequence>
<dbReference type="AlphaFoldDB" id="A0AB94IC15"/>
<dbReference type="PANTHER" id="PTHR34413">
    <property type="entry name" value="PROPHAGE TAIL FIBER ASSEMBLY PROTEIN HOMOLOG TFAE-RELATED-RELATED"/>
    <property type="match status" value="1"/>
</dbReference>
<comment type="caution">
    <text evidence="1">The sequence shown here is derived from an EMBL/GenBank/DDBJ whole genome shotgun (WGS) entry which is preliminary data.</text>
</comment>
<accession>A0AB94IC15</accession>
<reference evidence="1 2" key="1">
    <citation type="journal article" date="2014" name="Appl. Environ. Microbiol.">
        <title>Genomic features of a bumble bee symbiont reflect its host environment.</title>
        <authorList>
            <person name="Martinson V.G."/>
            <person name="Magoc T."/>
            <person name="Koch H."/>
            <person name="Salzberg S.L."/>
            <person name="Moran N.A."/>
        </authorList>
    </citation>
    <scope>NUCLEOTIDE SEQUENCE [LARGE SCALE GENOMIC DNA]</scope>
    <source>
        <strain evidence="1 2">Bimp</strain>
    </source>
</reference>